<dbReference type="Proteomes" id="UP000029857">
    <property type="component" value="Unassembled WGS sequence"/>
</dbReference>
<organism evidence="1 2">
    <name type="scientific">Helicobacter bilis</name>
    <dbReference type="NCBI Taxonomy" id="37372"/>
    <lineage>
        <taxon>Bacteria</taxon>
        <taxon>Pseudomonadati</taxon>
        <taxon>Campylobacterota</taxon>
        <taxon>Epsilonproteobacteria</taxon>
        <taxon>Campylobacterales</taxon>
        <taxon>Helicobacteraceae</taxon>
        <taxon>Helicobacter</taxon>
    </lineage>
</organism>
<sequence length="160" mass="18499">MKKGLIALVLGAFISNVYAVEVSGDELYYTEYYGDNAGKRITHYCYEDIRTIISGNLGGFYDIMPSDGNLRSFSLRDRLKEVEKFEYMKKSEALASAIKKDFESWQQKLYTFRTKLMEDGCAIEDKCKFKDYSGLVSSCEMKKPLNEILNNLDKYYTDIK</sequence>
<dbReference type="EMBL" id="JRPJ02000044">
    <property type="protein sequence ID" value="TLE08709.1"/>
    <property type="molecule type" value="Genomic_DNA"/>
</dbReference>
<proteinExistence type="predicted"/>
<dbReference type="AlphaFoldDB" id="A0A4U8U5A5"/>
<gene>
    <name evidence="1" type="ORF">LS79_009495</name>
</gene>
<dbReference type="RefSeq" id="WP_034565225.1">
    <property type="nucleotide sequence ID" value="NZ_CAMCCI010000024.1"/>
</dbReference>
<comment type="caution">
    <text evidence="1">The sequence shown here is derived from an EMBL/GenBank/DDBJ whole genome shotgun (WGS) entry which is preliminary data.</text>
</comment>
<evidence type="ECO:0000313" key="2">
    <source>
        <dbReference type="Proteomes" id="UP000029857"/>
    </source>
</evidence>
<accession>A0A4U8U5A5</accession>
<name>A0A4U8U5A5_9HELI</name>
<protein>
    <submittedName>
        <fullName evidence="1">Uncharacterized protein</fullName>
    </submittedName>
</protein>
<reference evidence="1 2" key="1">
    <citation type="journal article" date="2014" name="Genome Announc.">
        <title>Draft genome sequences of eight enterohepatic helicobacter species isolated from both laboratory and wild rodents.</title>
        <authorList>
            <person name="Sheh A."/>
            <person name="Shen Z."/>
            <person name="Fox J.G."/>
        </authorList>
    </citation>
    <scope>NUCLEOTIDE SEQUENCE [LARGE SCALE GENOMIC DNA]</scope>
    <source>
        <strain evidence="1 2">ATCC 49320</strain>
    </source>
</reference>
<evidence type="ECO:0000313" key="1">
    <source>
        <dbReference type="EMBL" id="TLE08709.1"/>
    </source>
</evidence>